<keyword evidence="2" id="KW-1185">Reference proteome</keyword>
<protein>
    <submittedName>
        <fullName evidence="1">Uncharacterized protein</fullName>
    </submittedName>
</protein>
<organism evidence="1 2">
    <name type="scientific">Teretinema zuelzerae</name>
    <dbReference type="NCBI Taxonomy" id="156"/>
    <lineage>
        <taxon>Bacteria</taxon>
        <taxon>Pseudomonadati</taxon>
        <taxon>Spirochaetota</taxon>
        <taxon>Spirochaetia</taxon>
        <taxon>Spirochaetales</taxon>
        <taxon>Treponemataceae</taxon>
        <taxon>Teretinema</taxon>
    </lineage>
</organism>
<evidence type="ECO:0000313" key="1">
    <source>
        <dbReference type="EMBL" id="MCD1655567.1"/>
    </source>
</evidence>
<reference evidence="1" key="1">
    <citation type="submission" date="2021-08" db="EMBL/GenBank/DDBJ databases">
        <title>Comparative analyses of Brucepasteria parasyntrophica and Teretinema zuelzerae.</title>
        <authorList>
            <person name="Song Y."/>
            <person name="Brune A."/>
        </authorList>
    </citation>
    <scope>NUCLEOTIDE SEQUENCE</scope>
    <source>
        <strain evidence="1">DSM 1903</strain>
    </source>
</reference>
<name>A0AAE3EJC7_9SPIR</name>
<proteinExistence type="predicted"/>
<evidence type="ECO:0000313" key="2">
    <source>
        <dbReference type="Proteomes" id="UP001198163"/>
    </source>
</evidence>
<comment type="caution">
    <text evidence="1">The sequence shown here is derived from an EMBL/GenBank/DDBJ whole genome shotgun (WGS) entry which is preliminary data.</text>
</comment>
<dbReference type="EMBL" id="JAINWA010000003">
    <property type="protein sequence ID" value="MCD1655567.1"/>
    <property type="molecule type" value="Genomic_DNA"/>
</dbReference>
<dbReference type="AlphaFoldDB" id="A0AAE3EJC7"/>
<dbReference type="RefSeq" id="WP_230756955.1">
    <property type="nucleotide sequence ID" value="NZ_JAINWA010000003.1"/>
</dbReference>
<gene>
    <name evidence="1" type="ORF">K7J14_12775</name>
</gene>
<dbReference type="Proteomes" id="UP001198163">
    <property type="component" value="Unassembled WGS sequence"/>
</dbReference>
<sequence>MKQVSKFLGILTLEIEDMQDDIALLIGQIEVKRSNGLYTEYVARENNALYRVELDALSDFLSEVRSCDPVLFESVEEVIQHLSSTIPEKVRDGLYPPMMTGLLLRKMEKIRDFVKLSC</sequence>
<accession>A0AAE3EJC7</accession>